<gene>
    <name evidence="2" type="ORF">AVEN_63833_1</name>
</gene>
<keyword evidence="3" id="KW-1185">Reference proteome</keyword>
<evidence type="ECO:0000313" key="3">
    <source>
        <dbReference type="Proteomes" id="UP000499080"/>
    </source>
</evidence>
<accession>A0A4Y2FUN1</accession>
<proteinExistence type="predicted"/>
<sequence length="86" mass="9521">MRRSRIIKRVLVRGRGYTNGGSKSRGGQVVRSRPRDRRVPVSKPDSTEESLCKRVWCTTGPNALLLVWCGAEVWRGVASSGVVLVI</sequence>
<organism evidence="2 3">
    <name type="scientific">Araneus ventricosus</name>
    <name type="common">Orbweaver spider</name>
    <name type="synonym">Epeira ventricosa</name>
    <dbReference type="NCBI Taxonomy" id="182803"/>
    <lineage>
        <taxon>Eukaryota</taxon>
        <taxon>Metazoa</taxon>
        <taxon>Ecdysozoa</taxon>
        <taxon>Arthropoda</taxon>
        <taxon>Chelicerata</taxon>
        <taxon>Arachnida</taxon>
        <taxon>Araneae</taxon>
        <taxon>Araneomorphae</taxon>
        <taxon>Entelegynae</taxon>
        <taxon>Araneoidea</taxon>
        <taxon>Araneidae</taxon>
        <taxon>Araneus</taxon>
    </lineage>
</organism>
<evidence type="ECO:0000256" key="1">
    <source>
        <dbReference type="SAM" id="MobiDB-lite"/>
    </source>
</evidence>
<evidence type="ECO:0000313" key="2">
    <source>
        <dbReference type="EMBL" id="GBM45222.1"/>
    </source>
</evidence>
<dbReference type="AlphaFoldDB" id="A0A4Y2FUN1"/>
<name>A0A4Y2FUN1_ARAVE</name>
<dbReference type="Proteomes" id="UP000499080">
    <property type="component" value="Unassembled WGS sequence"/>
</dbReference>
<dbReference type="EMBL" id="BGPR01001092">
    <property type="protein sequence ID" value="GBM45222.1"/>
    <property type="molecule type" value="Genomic_DNA"/>
</dbReference>
<protein>
    <submittedName>
        <fullName evidence="2">Uncharacterized protein</fullName>
    </submittedName>
</protein>
<feature type="region of interest" description="Disordered" evidence="1">
    <location>
        <begin position="15"/>
        <end position="49"/>
    </location>
</feature>
<reference evidence="2 3" key="1">
    <citation type="journal article" date="2019" name="Sci. Rep.">
        <title>Orb-weaving spider Araneus ventricosus genome elucidates the spidroin gene catalogue.</title>
        <authorList>
            <person name="Kono N."/>
            <person name="Nakamura H."/>
            <person name="Ohtoshi R."/>
            <person name="Moran D.A.P."/>
            <person name="Shinohara A."/>
            <person name="Yoshida Y."/>
            <person name="Fujiwara M."/>
            <person name="Mori M."/>
            <person name="Tomita M."/>
            <person name="Arakawa K."/>
        </authorList>
    </citation>
    <scope>NUCLEOTIDE SEQUENCE [LARGE SCALE GENOMIC DNA]</scope>
</reference>
<comment type="caution">
    <text evidence="2">The sequence shown here is derived from an EMBL/GenBank/DDBJ whole genome shotgun (WGS) entry which is preliminary data.</text>
</comment>